<dbReference type="InterPro" id="IPR000182">
    <property type="entry name" value="GNAT_dom"/>
</dbReference>
<dbReference type="EMBL" id="JAGSPB010000001">
    <property type="protein sequence ID" value="MBV7264783.1"/>
    <property type="molecule type" value="Genomic_DNA"/>
</dbReference>
<organism evidence="2 3">
    <name type="scientific">Erythrobacter ani</name>
    <dbReference type="NCBI Taxonomy" id="2827235"/>
    <lineage>
        <taxon>Bacteria</taxon>
        <taxon>Pseudomonadati</taxon>
        <taxon>Pseudomonadota</taxon>
        <taxon>Alphaproteobacteria</taxon>
        <taxon>Sphingomonadales</taxon>
        <taxon>Erythrobacteraceae</taxon>
        <taxon>Erythrobacter/Porphyrobacter group</taxon>
        <taxon>Erythrobacter</taxon>
    </lineage>
</organism>
<comment type="caution">
    <text evidence="2">The sequence shown here is derived from an EMBL/GenBank/DDBJ whole genome shotgun (WGS) entry which is preliminary data.</text>
</comment>
<sequence>MTLQIEVLADGDFRDVADLWYQSWLSTGAEHGEGVTPDVLERRLRGEPWDIWVARLDAKVAAFLAIDRKDACLSQLFVAPEFQNRTIGRRMFELAQREMPFGFWLRTDESNTGARRFYERKGLECECIEAGRAYYRLRPKP</sequence>
<dbReference type="Pfam" id="PF00583">
    <property type="entry name" value="Acetyltransf_1"/>
    <property type="match status" value="1"/>
</dbReference>
<reference evidence="2 3" key="1">
    <citation type="submission" date="2021-04" db="EMBL/GenBank/DDBJ databases">
        <authorList>
            <person name="Pira H."/>
            <person name="Risdian C."/>
            <person name="Wink J."/>
        </authorList>
    </citation>
    <scope>NUCLEOTIDE SEQUENCE [LARGE SCALE GENOMIC DNA]</scope>
    <source>
        <strain evidence="2 3">WH131</strain>
    </source>
</reference>
<dbReference type="Proteomes" id="UP000699975">
    <property type="component" value="Unassembled WGS sequence"/>
</dbReference>
<dbReference type="RefSeq" id="WP_218315319.1">
    <property type="nucleotide sequence ID" value="NZ_JAGSPB010000001.1"/>
</dbReference>
<protein>
    <submittedName>
        <fullName evidence="2">GNAT family N-acetyltransferase</fullName>
    </submittedName>
</protein>
<accession>A0ABS6SIE5</accession>
<feature type="domain" description="N-acetyltransferase" evidence="1">
    <location>
        <begin position="3"/>
        <end position="141"/>
    </location>
</feature>
<name>A0ABS6SIE5_9SPHN</name>
<evidence type="ECO:0000313" key="2">
    <source>
        <dbReference type="EMBL" id="MBV7264783.1"/>
    </source>
</evidence>
<dbReference type="PROSITE" id="PS51186">
    <property type="entry name" value="GNAT"/>
    <property type="match status" value="1"/>
</dbReference>
<proteinExistence type="predicted"/>
<gene>
    <name evidence="2" type="ORF">KCG45_01160</name>
</gene>
<evidence type="ECO:0000259" key="1">
    <source>
        <dbReference type="PROSITE" id="PS51186"/>
    </source>
</evidence>
<keyword evidence="3" id="KW-1185">Reference proteome</keyword>
<dbReference type="CDD" id="cd04301">
    <property type="entry name" value="NAT_SF"/>
    <property type="match status" value="1"/>
</dbReference>
<evidence type="ECO:0000313" key="3">
    <source>
        <dbReference type="Proteomes" id="UP000699975"/>
    </source>
</evidence>